<keyword evidence="3" id="KW-1003">Cell membrane</keyword>
<keyword evidence="9" id="KW-1185">Reference proteome</keyword>
<keyword evidence="4 7" id="KW-0812">Transmembrane</keyword>
<dbReference type="RefSeq" id="WP_290113861.1">
    <property type="nucleotide sequence ID" value="NZ_JAUEPL010000035.1"/>
</dbReference>
<name>A0ABT7ZC09_9ACTN</name>
<sequence>MSFLWAIIAGLIIGLLAKLVLPGRQPIPLWLTVLLGIAGALAGNALASAFGVRDTGGIDWIRHILQIGVAAVLIAVVTPLWARRHA</sequence>
<organism evidence="8 9">
    <name type="scientific">Streptomyces ficellus</name>
    <dbReference type="NCBI Taxonomy" id="1977088"/>
    <lineage>
        <taxon>Bacteria</taxon>
        <taxon>Bacillati</taxon>
        <taxon>Actinomycetota</taxon>
        <taxon>Actinomycetes</taxon>
        <taxon>Kitasatosporales</taxon>
        <taxon>Streptomycetaceae</taxon>
        <taxon>Streptomyces</taxon>
    </lineage>
</organism>
<keyword evidence="5 7" id="KW-1133">Transmembrane helix</keyword>
<comment type="caution">
    <text evidence="8">The sequence shown here is derived from an EMBL/GenBank/DDBJ whole genome shotgun (WGS) entry which is preliminary data.</text>
</comment>
<evidence type="ECO:0000313" key="8">
    <source>
        <dbReference type="EMBL" id="MDN3296591.1"/>
    </source>
</evidence>
<evidence type="ECO:0000313" key="9">
    <source>
        <dbReference type="Proteomes" id="UP001174050"/>
    </source>
</evidence>
<dbReference type="Pfam" id="PF04226">
    <property type="entry name" value="Transgly_assoc"/>
    <property type="match status" value="1"/>
</dbReference>
<dbReference type="InterPro" id="IPR007341">
    <property type="entry name" value="Transgly_assoc"/>
</dbReference>
<comment type="similarity">
    <text evidence="2">Belongs to the UPF0410 family.</text>
</comment>
<keyword evidence="6 7" id="KW-0472">Membrane</keyword>
<evidence type="ECO:0000256" key="2">
    <source>
        <dbReference type="ARBA" id="ARBA00011006"/>
    </source>
</evidence>
<gene>
    <name evidence="8" type="ORF">QWM81_21575</name>
</gene>
<proteinExistence type="inferred from homology"/>
<reference evidence="8" key="1">
    <citation type="submission" date="2023-06" db="EMBL/GenBank/DDBJ databases">
        <title>WGS-Sequencing of Streptomyces ficellus isolate 21 collected from sand in Gara Djebilet Iron Mine in Algeria.</title>
        <authorList>
            <person name="Zegers G.P."/>
            <person name="Gomez A."/>
            <person name="Gueddou A."/>
            <person name="Zahara A.F."/>
            <person name="Worth M."/>
            <person name="Sevigny J.L."/>
            <person name="Tisa L."/>
        </authorList>
    </citation>
    <scope>NUCLEOTIDE SEQUENCE</scope>
    <source>
        <strain evidence="8">AS11</strain>
    </source>
</reference>
<feature type="transmembrane region" description="Helical" evidence="7">
    <location>
        <begin position="27"/>
        <end position="52"/>
    </location>
</feature>
<evidence type="ECO:0000256" key="1">
    <source>
        <dbReference type="ARBA" id="ARBA00004651"/>
    </source>
</evidence>
<evidence type="ECO:0000256" key="4">
    <source>
        <dbReference type="ARBA" id="ARBA00022692"/>
    </source>
</evidence>
<protein>
    <submittedName>
        <fullName evidence="8">GlsB/YeaQ/YmgE family stress response membrane protein</fullName>
    </submittedName>
</protein>
<evidence type="ECO:0000256" key="5">
    <source>
        <dbReference type="ARBA" id="ARBA00022989"/>
    </source>
</evidence>
<dbReference type="PANTHER" id="PTHR33884">
    <property type="entry name" value="UPF0410 PROTEIN YMGE"/>
    <property type="match status" value="1"/>
</dbReference>
<dbReference type="EMBL" id="JAUEPL010000035">
    <property type="protein sequence ID" value="MDN3296591.1"/>
    <property type="molecule type" value="Genomic_DNA"/>
</dbReference>
<dbReference type="PANTHER" id="PTHR33884:SF3">
    <property type="entry name" value="UPF0410 PROTEIN YMGE"/>
    <property type="match status" value="1"/>
</dbReference>
<dbReference type="Proteomes" id="UP001174050">
    <property type="component" value="Unassembled WGS sequence"/>
</dbReference>
<evidence type="ECO:0000256" key="6">
    <source>
        <dbReference type="ARBA" id="ARBA00023136"/>
    </source>
</evidence>
<comment type="subcellular location">
    <subcellularLocation>
        <location evidence="1">Cell membrane</location>
        <topology evidence="1">Multi-pass membrane protein</topology>
    </subcellularLocation>
</comment>
<accession>A0ABT7ZC09</accession>
<evidence type="ECO:0000256" key="3">
    <source>
        <dbReference type="ARBA" id="ARBA00022475"/>
    </source>
</evidence>
<feature type="transmembrane region" description="Helical" evidence="7">
    <location>
        <begin position="64"/>
        <end position="82"/>
    </location>
</feature>
<evidence type="ECO:0000256" key="7">
    <source>
        <dbReference type="SAM" id="Phobius"/>
    </source>
</evidence>